<feature type="compositionally biased region" description="Low complexity" evidence="1">
    <location>
        <begin position="136"/>
        <end position="159"/>
    </location>
</feature>
<sequence length="159" mass="17079">MNFGKVFVPIAGVLLVIGAYRAYGWPGVAFAGGAIVMFLLMHFNRTMQVLKRAADRPVGYVASAVMLNAKLKPKVNLLHVIAMTRALGELRTPKDAQPEVFRWTDNGGSWVDATFVNGKLTEWTLVRPQALEEDAAPPADAPAADAVKPGAADALRPPV</sequence>
<dbReference type="Proteomes" id="UP001500975">
    <property type="component" value="Unassembled WGS sequence"/>
</dbReference>
<evidence type="ECO:0008006" key="5">
    <source>
        <dbReference type="Google" id="ProtNLM"/>
    </source>
</evidence>
<keyword evidence="2" id="KW-0472">Membrane</keyword>
<evidence type="ECO:0000256" key="2">
    <source>
        <dbReference type="SAM" id="Phobius"/>
    </source>
</evidence>
<evidence type="ECO:0000313" key="3">
    <source>
        <dbReference type="EMBL" id="GAA4335868.1"/>
    </source>
</evidence>
<protein>
    <recommendedName>
        <fullName evidence="5">Glycerate kinase</fullName>
    </recommendedName>
</protein>
<comment type="caution">
    <text evidence="3">The sequence shown here is derived from an EMBL/GenBank/DDBJ whole genome shotgun (WGS) entry which is preliminary data.</text>
</comment>
<name>A0ABP8H988_9BURK</name>
<dbReference type="EMBL" id="BAABGJ010000010">
    <property type="protein sequence ID" value="GAA4335868.1"/>
    <property type="molecule type" value="Genomic_DNA"/>
</dbReference>
<reference evidence="4" key="1">
    <citation type="journal article" date="2019" name="Int. J. Syst. Evol. Microbiol.">
        <title>The Global Catalogue of Microorganisms (GCM) 10K type strain sequencing project: providing services to taxonomists for standard genome sequencing and annotation.</title>
        <authorList>
            <consortium name="The Broad Institute Genomics Platform"/>
            <consortium name="The Broad Institute Genome Sequencing Center for Infectious Disease"/>
            <person name="Wu L."/>
            <person name="Ma J."/>
        </authorList>
    </citation>
    <scope>NUCLEOTIDE SEQUENCE [LARGE SCALE GENOMIC DNA]</scope>
    <source>
        <strain evidence="4">JCM 17804</strain>
    </source>
</reference>
<accession>A0ABP8H988</accession>
<evidence type="ECO:0000256" key="1">
    <source>
        <dbReference type="SAM" id="MobiDB-lite"/>
    </source>
</evidence>
<feature type="region of interest" description="Disordered" evidence="1">
    <location>
        <begin position="132"/>
        <end position="159"/>
    </location>
</feature>
<proteinExistence type="predicted"/>
<evidence type="ECO:0000313" key="4">
    <source>
        <dbReference type="Proteomes" id="UP001500975"/>
    </source>
</evidence>
<feature type="transmembrane region" description="Helical" evidence="2">
    <location>
        <begin position="23"/>
        <end position="43"/>
    </location>
</feature>
<keyword evidence="2" id="KW-0812">Transmembrane</keyword>
<gene>
    <name evidence="3" type="ORF">GCM10023165_12580</name>
</gene>
<organism evidence="3 4">
    <name type="scientific">Variovorax defluvii</name>
    <dbReference type="NCBI Taxonomy" id="913761"/>
    <lineage>
        <taxon>Bacteria</taxon>
        <taxon>Pseudomonadati</taxon>
        <taxon>Pseudomonadota</taxon>
        <taxon>Betaproteobacteria</taxon>
        <taxon>Burkholderiales</taxon>
        <taxon>Comamonadaceae</taxon>
        <taxon>Variovorax</taxon>
    </lineage>
</organism>
<keyword evidence="2" id="KW-1133">Transmembrane helix</keyword>
<keyword evidence="4" id="KW-1185">Reference proteome</keyword>